<gene>
    <name evidence="1" type="ORF">RCL2_002003700</name>
</gene>
<dbReference type="Proteomes" id="UP000615446">
    <property type="component" value="Unassembled WGS sequence"/>
</dbReference>
<evidence type="ECO:0000313" key="2">
    <source>
        <dbReference type="Proteomes" id="UP000615446"/>
    </source>
</evidence>
<organism evidence="1 2">
    <name type="scientific">Rhizophagus clarus</name>
    <dbReference type="NCBI Taxonomy" id="94130"/>
    <lineage>
        <taxon>Eukaryota</taxon>
        <taxon>Fungi</taxon>
        <taxon>Fungi incertae sedis</taxon>
        <taxon>Mucoromycota</taxon>
        <taxon>Glomeromycotina</taxon>
        <taxon>Glomeromycetes</taxon>
        <taxon>Glomerales</taxon>
        <taxon>Glomeraceae</taxon>
        <taxon>Rhizophagus</taxon>
    </lineage>
</organism>
<evidence type="ECO:0000313" key="1">
    <source>
        <dbReference type="EMBL" id="GES93288.1"/>
    </source>
</evidence>
<comment type="caution">
    <text evidence="1">The sequence shown here is derived from an EMBL/GenBank/DDBJ whole genome shotgun (WGS) entry which is preliminary data.</text>
</comment>
<name>A0A8H3QV29_9GLOM</name>
<accession>A0A8H3QV29</accession>
<sequence length="95" mass="11155">MSNNTVKRRELEWENVSIKIQDILFSLMQAINAKQKFLLQISDNKKSDQNVFNSNENIVITDSTKIKKINTTSSSLNHRFQNNLLQFLDKERLEL</sequence>
<reference evidence="1" key="1">
    <citation type="submission" date="2019-10" db="EMBL/GenBank/DDBJ databases">
        <title>Conservation and host-specific expression of non-tandemly repeated heterogenous ribosome RNA gene in arbuscular mycorrhizal fungi.</title>
        <authorList>
            <person name="Maeda T."/>
            <person name="Kobayashi Y."/>
            <person name="Nakagawa T."/>
            <person name="Ezawa T."/>
            <person name="Yamaguchi K."/>
            <person name="Bino T."/>
            <person name="Nishimoto Y."/>
            <person name="Shigenobu S."/>
            <person name="Kawaguchi M."/>
        </authorList>
    </citation>
    <scope>NUCLEOTIDE SEQUENCE</scope>
    <source>
        <strain evidence="1">HR1</strain>
    </source>
</reference>
<dbReference type="AlphaFoldDB" id="A0A8H3QV29"/>
<dbReference type="EMBL" id="BLAL01000225">
    <property type="protein sequence ID" value="GES93288.1"/>
    <property type="molecule type" value="Genomic_DNA"/>
</dbReference>
<proteinExistence type="predicted"/>
<protein>
    <submittedName>
        <fullName evidence="1">Uncharacterized protein</fullName>
    </submittedName>
</protein>